<dbReference type="InterPro" id="IPR051448">
    <property type="entry name" value="CdaR-like_regulators"/>
</dbReference>
<feature type="domain" description="CdaR GGDEF-like" evidence="4">
    <location>
        <begin position="301"/>
        <end position="406"/>
    </location>
</feature>
<feature type="domain" description="PucR C-terminal helix-turn-helix" evidence="3">
    <location>
        <begin position="465"/>
        <end position="520"/>
    </location>
</feature>
<dbReference type="Pfam" id="PF07905">
    <property type="entry name" value="PucR"/>
    <property type="match status" value="1"/>
</dbReference>
<dbReference type="PANTHER" id="PTHR33744:SF7">
    <property type="entry name" value="PUCR FAMILY TRANSCRIPTIONAL REGULATOR"/>
    <property type="match status" value="1"/>
</dbReference>
<evidence type="ECO:0000259" key="3">
    <source>
        <dbReference type="Pfam" id="PF13556"/>
    </source>
</evidence>
<gene>
    <name evidence="5" type="ORF">ABV408_05010</name>
</gene>
<dbReference type="AlphaFoldDB" id="A0AB74UHA2"/>
<dbReference type="InterPro" id="IPR041522">
    <property type="entry name" value="CdaR_GGDEF"/>
</dbReference>
<accession>A0AB74UHA2</accession>
<dbReference type="InterPro" id="IPR042070">
    <property type="entry name" value="PucR_C-HTH_sf"/>
</dbReference>
<evidence type="ECO:0000256" key="1">
    <source>
        <dbReference type="ARBA" id="ARBA00006754"/>
    </source>
</evidence>
<reference evidence="5" key="1">
    <citation type="submission" date="2024-06" db="EMBL/GenBank/DDBJ databases">
        <title>Complete genome of Salinicola endophyticus HNIBRBA4755.</title>
        <authorList>
            <person name="Shin S.Y."/>
            <person name="Kang H."/>
            <person name="Song J."/>
        </authorList>
    </citation>
    <scope>NUCLEOTIDE SEQUENCE</scope>
    <source>
        <strain evidence="5">HNIBRBA4755</strain>
    </source>
</reference>
<dbReference type="EMBL" id="CP159578">
    <property type="protein sequence ID" value="XCJ80537.1"/>
    <property type="molecule type" value="Genomic_DNA"/>
</dbReference>
<evidence type="ECO:0000259" key="4">
    <source>
        <dbReference type="Pfam" id="PF17853"/>
    </source>
</evidence>
<sequence length="526" mass="58085">MVEASSVPPAAELDLATALRETKLRHARVVAGERSLSRPLRWVHMVDHPDIIAWVQPGQLLLTTGYHWPDEPAAERALIEALAEKGLAGVALAVPRFLSAFPATSREVAEALDFPLLEIPWDVPFSQITEEVHAWLIARQGQLIARAERIHRDLTRSALTAGSLRDIAVALSDLLGRAVLFTGLEGEWLGGSSERDAWPLPTPAAQQAAEAVPGSQACSLDDPAHDGQRWLACPVRIQEARAALLWIDESGARVSELERRAAEQAALISALHLSHQRALQTQESRLGYAFVDSLLEGRFEATPAALERATLQGWEPQAAYQVCAILLNEPVPLSPEGLSRRERWERRLSRYLQGIEQPPLISVSLNQLLFLLRSEVSPAALWRRLGDGESAMAVSRLVRGAAETAKGADDVARLTAALRPGELRDFESMLFSRVLEGDDDARRLFLARITEALDPGERGTSQRLTLTALADHGFHLAQTARALDIHISTLRYRLERLREALGMDLDDTEVRLQLQVAMRLWALKDD</sequence>
<comment type="similarity">
    <text evidence="1">Belongs to the CdaR family.</text>
</comment>
<dbReference type="PANTHER" id="PTHR33744">
    <property type="entry name" value="CARBOHYDRATE DIACID REGULATOR"/>
    <property type="match status" value="1"/>
</dbReference>
<dbReference type="Pfam" id="PF17853">
    <property type="entry name" value="GGDEF_2"/>
    <property type="match status" value="1"/>
</dbReference>
<dbReference type="RefSeq" id="WP_353981355.1">
    <property type="nucleotide sequence ID" value="NZ_CP159578.1"/>
</dbReference>
<evidence type="ECO:0000313" key="5">
    <source>
        <dbReference type="EMBL" id="XCJ80537.1"/>
    </source>
</evidence>
<dbReference type="InterPro" id="IPR025736">
    <property type="entry name" value="PucR_C-HTH_dom"/>
</dbReference>
<dbReference type="Pfam" id="PF13556">
    <property type="entry name" value="HTH_30"/>
    <property type="match status" value="1"/>
</dbReference>
<protein>
    <submittedName>
        <fullName evidence="5">PucR family transcriptional regulator</fullName>
    </submittedName>
</protein>
<evidence type="ECO:0000259" key="2">
    <source>
        <dbReference type="Pfam" id="PF07905"/>
    </source>
</evidence>
<dbReference type="InterPro" id="IPR012914">
    <property type="entry name" value="PucR_dom"/>
</dbReference>
<proteinExistence type="inferred from homology"/>
<feature type="domain" description="Purine catabolism PurC-like" evidence="2">
    <location>
        <begin position="19"/>
        <end position="135"/>
    </location>
</feature>
<dbReference type="Gene3D" id="1.10.10.2840">
    <property type="entry name" value="PucR C-terminal helix-turn-helix domain"/>
    <property type="match status" value="1"/>
</dbReference>
<name>A0AB74UHA2_9GAMM</name>
<organism evidence="5">
    <name type="scientific">Salinicola endophyticus</name>
    <dbReference type="NCBI Taxonomy" id="1949083"/>
    <lineage>
        <taxon>Bacteria</taxon>
        <taxon>Pseudomonadati</taxon>
        <taxon>Pseudomonadota</taxon>
        <taxon>Gammaproteobacteria</taxon>
        <taxon>Oceanospirillales</taxon>
        <taxon>Halomonadaceae</taxon>
        <taxon>Salinicola</taxon>
    </lineage>
</organism>